<sequence>MDFQILYVAYIRALLEYANQVVHSECTKGVISIERVQRSATRMFVGLKSEAYETRLAMLYLFPMEYRHLRGDLIRTCALFEQSLVNSSVVNEATLPTPATPDQPDTEELDPPKPLPLGACLFCDRQLTADMQNTCESGRNESLARRLLDHMSDAHHFVIPYPENLIDPAGLLTELGRIVGEERACLACGRQFYGRRFHSSSSQKPNSHVALNAVRQHMLDKPGHMRLWCGEDDPLQVALTIAKAEEAGETSPPPAALAGGELFSRFYDQSVVAPSFVLPDTEDGVYEVRLPSGTVLGHRNLASVYRQHLPPTPTDVTLVNQHALPSSRGTHVSRALVPSHIGPLCVRPQLHLPVKARADERHFEASRRAWELSTGIQGNLVLRAHLRRQY</sequence>
<dbReference type="PANTHER" id="PTHR13182">
    <property type="entry name" value="ZINC FINGER PROTEIN 622"/>
    <property type="match status" value="1"/>
</dbReference>
<name>A0A074Z6L7_OPIVI</name>
<protein>
    <recommendedName>
        <fullName evidence="1">ZN622/Rei1/Reh1 zinc finger C2H2-type domain-containing protein</fullName>
    </recommendedName>
</protein>
<accession>A0A074Z6L7</accession>
<dbReference type="PANTHER" id="PTHR13182:SF8">
    <property type="entry name" value="CYTOPLASMIC 60S SUBUNIT BIOGENESIS FACTOR ZNF622"/>
    <property type="match status" value="1"/>
</dbReference>
<evidence type="ECO:0000313" key="2">
    <source>
        <dbReference type="EMBL" id="KER22703.1"/>
    </source>
</evidence>
<keyword evidence="3" id="KW-1185">Reference proteome</keyword>
<evidence type="ECO:0000259" key="1">
    <source>
        <dbReference type="Pfam" id="PF12756"/>
    </source>
</evidence>
<dbReference type="InterPro" id="IPR041661">
    <property type="entry name" value="ZN622/Rei1/Reh1_Znf-C2H2"/>
</dbReference>
<dbReference type="Proteomes" id="UP000054324">
    <property type="component" value="Unassembled WGS sequence"/>
</dbReference>
<proteinExistence type="predicted"/>
<evidence type="ECO:0000313" key="3">
    <source>
        <dbReference type="Proteomes" id="UP000054324"/>
    </source>
</evidence>
<dbReference type="GO" id="GO:0042273">
    <property type="term" value="P:ribosomal large subunit biogenesis"/>
    <property type="evidence" value="ECO:0007669"/>
    <property type="project" value="TreeGrafter"/>
</dbReference>
<dbReference type="GeneID" id="20323437"/>
<dbReference type="RefSeq" id="XP_009173553.1">
    <property type="nucleotide sequence ID" value="XM_009175289.1"/>
</dbReference>
<dbReference type="OrthoDB" id="19329at2759"/>
<organism evidence="2 3">
    <name type="scientific">Opisthorchis viverrini</name>
    <name type="common">Southeast Asian liver fluke</name>
    <dbReference type="NCBI Taxonomy" id="6198"/>
    <lineage>
        <taxon>Eukaryota</taxon>
        <taxon>Metazoa</taxon>
        <taxon>Spiralia</taxon>
        <taxon>Lophotrochozoa</taxon>
        <taxon>Platyhelminthes</taxon>
        <taxon>Trematoda</taxon>
        <taxon>Digenea</taxon>
        <taxon>Opisthorchiida</taxon>
        <taxon>Opisthorchiata</taxon>
        <taxon>Opisthorchiidae</taxon>
        <taxon>Opisthorchis</taxon>
    </lineage>
</organism>
<dbReference type="CTD" id="20323437"/>
<dbReference type="KEGG" id="ovi:T265_09264"/>
<dbReference type="STRING" id="6198.A0A074Z6L7"/>
<dbReference type="Pfam" id="PF12756">
    <property type="entry name" value="zf-C2H2_2"/>
    <property type="match status" value="1"/>
</dbReference>
<feature type="domain" description="ZN622/Rei1/Reh1 zinc finger C2H2-type" evidence="1">
    <location>
        <begin position="135"/>
        <end position="228"/>
    </location>
</feature>
<dbReference type="InterPro" id="IPR040025">
    <property type="entry name" value="Znf622/Rei1/Reh1"/>
</dbReference>
<dbReference type="EMBL" id="KL596884">
    <property type="protein sequence ID" value="KER22703.1"/>
    <property type="molecule type" value="Genomic_DNA"/>
</dbReference>
<dbReference type="GO" id="GO:0030687">
    <property type="term" value="C:preribosome, large subunit precursor"/>
    <property type="evidence" value="ECO:0007669"/>
    <property type="project" value="TreeGrafter"/>
</dbReference>
<gene>
    <name evidence="2" type="ORF">T265_09264</name>
</gene>
<dbReference type="AlphaFoldDB" id="A0A074Z6L7"/>
<reference evidence="2 3" key="1">
    <citation type="submission" date="2013-11" db="EMBL/GenBank/DDBJ databases">
        <title>Opisthorchis viverrini - life in the bile duct.</title>
        <authorList>
            <person name="Young N.D."/>
            <person name="Nagarajan N."/>
            <person name="Lin S.J."/>
            <person name="Korhonen P.K."/>
            <person name="Jex A.R."/>
            <person name="Hall R.S."/>
            <person name="Safavi-Hemami H."/>
            <person name="Kaewkong W."/>
            <person name="Bertrand D."/>
            <person name="Gao S."/>
            <person name="Seet Q."/>
            <person name="Wongkham S."/>
            <person name="Teh B.T."/>
            <person name="Wongkham C."/>
            <person name="Intapan P.M."/>
            <person name="Maleewong W."/>
            <person name="Yang X."/>
            <person name="Hu M."/>
            <person name="Wang Z."/>
            <person name="Hofmann A."/>
            <person name="Sternberg P.W."/>
            <person name="Tan P."/>
            <person name="Wang J."/>
            <person name="Gasser R.B."/>
        </authorList>
    </citation>
    <scope>NUCLEOTIDE SEQUENCE [LARGE SCALE GENOMIC DNA]</scope>
</reference>